<evidence type="ECO:0000313" key="4">
    <source>
        <dbReference type="Proteomes" id="UP001203284"/>
    </source>
</evidence>
<feature type="compositionally biased region" description="Low complexity" evidence="1">
    <location>
        <begin position="116"/>
        <end position="139"/>
    </location>
</feature>
<feature type="region of interest" description="Disordered" evidence="1">
    <location>
        <begin position="154"/>
        <end position="339"/>
    </location>
</feature>
<feature type="compositionally biased region" description="Low complexity" evidence="1">
    <location>
        <begin position="262"/>
        <end position="278"/>
    </location>
</feature>
<feature type="compositionally biased region" description="Acidic residues" evidence="1">
    <location>
        <begin position="305"/>
        <end position="317"/>
    </location>
</feature>
<feature type="region of interest" description="Disordered" evidence="1">
    <location>
        <begin position="59"/>
        <end position="139"/>
    </location>
</feature>
<accession>A0ABT0DAV8</accession>
<comment type="caution">
    <text evidence="3">The sequence shown here is derived from an EMBL/GenBank/DDBJ whole genome shotgun (WGS) entry which is preliminary data.</text>
</comment>
<name>A0ABT0DAV8_9HYPH</name>
<dbReference type="InterPro" id="IPR009683">
    <property type="entry name" value="Extensin-like_C"/>
</dbReference>
<evidence type="ECO:0000259" key="2">
    <source>
        <dbReference type="Pfam" id="PF06904"/>
    </source>
</evidence>
<sequence>MQLVGLVAAGILALPSNIAIGPGDRGVRVIGGYAFAQTADASATIDRAGQAVNRQLRGVFGMTPDPKKPRRKPAAKSAATPAGGTVQAGIPLPPRRPALPGDGDAGEAAPDDPADAESAGEAPAAASSLAAAPMASPAPAGSLHLPATAPLPLPFPVSKPGSGHFPPPPPPEVAAKQAAPSGPVAMLAGRPVPLPPEKPGSATAQPEANEDAQAEAAAPPSPAPAKPSGGFVLFRPRDPGAPVRGASVPDDTPTDASEADAGDAAGEAAGAPHPAASARLAFVPLPPPRPGLARQAALAPPAAAPDEESADDSEEEAEPKAPSPPPAPGTAPPRNAGAPIAAPTLAKACPALAASGIAVFAPAPPPPTPFAGCGADKPVLLQGVKASNGRIIAFEPAALLRCDMADAVAHWVREDVEPLVGQLGSPLDTLFVADSYNCRSRNRVAGAKISEHGKGNAMDTHGYRMENGRQVTIGGKGDNAMPVDFQNALKASACGRFTTILGPGSDGYHEYHLHVDLAQRRSGGAYCHWAVRAATP</sequence>
<dbReference type="Pfam" id="PF06904">
    <property type="entry name" value="Extensin-like_C"/>
    <property type="match status" value="1"/>
</dbReference>
<dbReference type="Proteomes" id="UP001203284">
    <property type="component" value="Unassembled WGS sequence"/>
</dbReference>
<feature type="domain" description="Extensin-like C-terminal" evidence="2">
    <location>
        <begin position="349"/>
        <end position="527"/>
    </location>
</feature>
<feature type="compositionally biased region" description="Pro residues" evidence="1">
    <location>
        <begin position="321"/>
        <end position="331"/>
    </location>
</feature>
<gene>
    <name evidence="3" type="ORF">MWN34_09250</name>
</gene>
<keyword evidence="4" id="KW-1185">Reference proteome</keyword>
<feature type="compositionally biased region" description="Low complexity" evidence="1">
    <location>
        <begin position="98"/>
        <end position="108"/>
    </location>
</feature>
<evidence type="ECO:0000313" key="3">
    <source>
        <dbReference type="EMBL" id="MCK0197096.1"/>
    </source>
</evidence>
<proteinExistence type="predicted"/>
<organism evidence="3 4">
    <name type="scientific">Ancylobacter crimeensis</name>
    <dbReference type="NCBI Taxonomy" id="2579147"/>
    <lineage>
        <taxon>Bacteria</taxon>
        <taxon>Pseudomonadati</taxon>
        <taxon>Pseudomonadota</taxon>
        <taxon>Alphaproteobacteria</taxon>
        <taxon>Hyphomicrobiales</taxon>
        <taxon>Xanthobacteraceae</taxon>
        <taxon>Ancylobacter</taxon>
    </lineage>
</organism>
<feature type="compositionally biased region" description="Low complexity" evidence="1">
    <location>
        <begin position="291"/>
        <end position="301"/>
    </location>
</feature>
<protein>
    <submittedName>
        <fullName evidence="3">Extensin family protein</fullName>
    </submittedName>
</protein>
<evidence type="ECO:0000256" key="1">
    <source>
        <dbReference type="SAM" id="MobiDB-lite"/>
    </source>
</evidence>
<dbReference type="EMBL" id="JALKCH010000005">
    <property type="protein sequence ID" value="MCK0197096.1"/>
    <property type="molecule type" value="Genomic_DNA"/>
</dbReference>
<reference evidence="3 4" key="1">
    <citation type="submission" date="2022-04" db="EMBL/GenBank/DDBJ databases">
        <authorList>
            <person name="Grouzdev D.S."/>
            <person name="Pantiukh K.S."/>
            <person name="Krutkina M.S."/>
        </authorList>
    </citation>
    <scope>NUCLEOTIDE SEQUENCE [LARGE SCALE GENOMIC DNA]</scope>
    <source>
        <strain evidence="3 4">6x-1</strain>
    </source>
</reference>
<dbReference type="RefSeq" id="WP_247028695.1">
    <property type="nucleotide sequence ID" value="NZ_JALKCH010000005.1"/>
</dbReference>